<protein>
    <submittedName>
        <fullName evidence="2">Very hypothetical proline-rich protein</fullName>
    </submittedName>
</protein>
<organism evidence="3">
    <name type="scientific">Laccaria bicolor (strain S238N-H82 / ATCC MYA-4686)</name>
    <name type="common">Bicoloured deceiver</name>
    <name type="synonym">Laccaria laccata var. bicolor</name>
    <dbReference type="NCBI Taxonomy" id="486041"/>
    <lineage>
        <taxon>Eukaryota</taxon>
        <taxon>Fungi</taxon>
        <taxon>Dikarya</taxon>
        <taxon>Basidiomycota</taxon>
        <taxon>Agaricomycotina</taxon>
        <taxon>Agaricomycetes</taxon>
        <taxon>Agaricomycetidae</taxon>
        <taxon>Agaricales</taxon>
        <taxon>Agaricineae</taxon>
        <taxon>Hydnangiaceae</taxon>
        <taxon>Laccaria</taxon>
    </lineage>
</organism>
<dbReference type="EMBL" id="DS547175">
    <property type="protein sequence ID" value="EDQ99045.1"/>
    <property type="molecule type" value="Genomic_DNA"/>
</dbReference>
<reference evidence="2 3" key="1">
    <citation type="journal article" date="2008" name="Nature">
        <title>The genome of Laccaria bicolor provides insights into mycorrhizal symbiosis.</title>
        <authorList>
            <person name="Martin F."/>
            <person name="Aerts A."/>
            <person name="Ahren D."/>
            <person name="Brun A."/>
            <person name="Danchin E.G.J."/>
            <person name="Duchaussoy F."/>
            <person name="Gibon J."/>
            <person name="Kohler A."/>
            <person name="Lindquist E."/>
            <person name="Pereda V."/>
            <person name="Salamov A."/>
            <person name="Shapiro H.J."/>
            <person name="Wuyts J."/>
            <person name="Blaudez D."/>
            <person name="Buee M."/>
            <person name="Brokstein P."/>
            <person name="Canbaeck B."/>
            <person name="Cohen D."/>
            <person name="Courty P.E."/>
            <person name="Coutinho P.M."/>
            <person name="Delaruelle C."/>
            <person name="Detter J.C."/>
            <person name="Deveau A."/>
            <person name="DiFazio S."/>
            <person name="Duplessis S."/>
            <person name="Fraissinet-Tachet L."/>
            <person name="Lucic E."/>
            <person name="Frey-Klett P."/>
            <person name="Fourrey C."/>
            <person name="Feussner I."/>
            <person name="Gay G."/>
            <person name="Grimwood J."/>
            <person name="Hoegger P.J."/>
            <person name="Jain P."/>
            <person name="Kilaru S."/>
            <person name="Labbe J."/>
            <person name="Lin Y.C."/>
            <person name="Legue V."/>
            <person name="Le Tacon F."/>
            <person name="Marmeisse R."/>
            <person name="Melayah D."/>
            <person name="Montanini B."/>
            <person name="Muratet M."/>
            <person name="Nehls U."/>
            <person name="Niculita-Hirzel H."/>
            <person name="Oudot-Le Secq M.P."/>
            <person name="Peter M."/>
            <person name="Quesneville H."/>
            <person name="Rajashekar B."/>
            <person name="Reich M."/>
            <person name="Rouhier N."/>
            <person name="Schmutz J."/>
            <person name="Yin T."/>
            <person name="Chalot M."/>
            <person name="Henrissat B."/>
            <person name="Kuees U."/>
            <person name="Lucas S."/>
            <person name="Van de Peer Y."/>
            <person name="Podila G.K."/>
            <person name="Polle A."/>
            <person name="Pukkila P.J."/>
            <person name="Richardson P.M."/>
            <person name="Rouze P."/>
            <person name="Sanders I.R."/>
            <person name="Stajich J.E."/>
            <person name="Tunlid A."/>
            <person name="Tuskan G."/>
            <person name="Grigoriev I.V."/>
        </authorList>
    </citation>
    <scope>NUCLEOTIDE SEQUENCE [LARGE SCALE GENOMIC DNA]</scope>
    <source>
        <strain evidence="3">S238N-H82 / ATCC MYA-4686</strain>
    </source>
</reference>
<evidence type="ECO:0000313" key="2">
    <source>
        <dbReference type="EMBL" id="EDQ99045.1"/>
    </source>
</evidence>
<gene>
    <name evidence="2" type="ORF">LACBIDRAFT_335388</name>
</gene>
<dbReference type="OrthoDB" id="3117843at2759"/>
<dbReference type="HOGENOM" id="CLU_1289129_0_0_1"/>
<keyword evidence="3" id="KW-1185">Reference proteome</keyword>
<evidence type="ECO:0000313" key="3">
    <source>
        <dbReference type="Proteomes" id="UP000001194"/>
    </source>
</evidence>
<dbReference type="GeneID" id="6085944"/>
<accession>B0E273</accession>
<dbReference type="InParanoid" id="B0E273"/>
<dbReference type="KEGG" id="lbc:LACBIDRAFT_335388"/>
<dbReference type="AlphaFoldDB" id="B0E273"/>
<sequence>MWSYAQGLPGLGHGFMIWMPSNPSPSYSPSRPYSHRRYISSSPTQNTQEEGEVPSNHPPPPSPHPFARQHLALPPSLPPQRWLKCSPFPNPTSALSRLSHIPKSSCRRPYPGMAAACVSQTDGQIPLLAVFGSSTKDGFRSEMTWMGMESHCRLADDITPSDRSLRAGVDSQCERTGEAGALRDDIRLLTFLDSEIDAEVELQLLDDCMDSRGT</sequence>
<name>B0E273_LACBS</name>
<evidence type="ECO:0000256" key="1">
    <source>
        <dbReference type="SAM" id="MobiDB-lite"/>
    </source>
</evidence>
<dbReference type="RefSeq" id="XP_001890288.1">
    <property type="nucleotide sequence ID" value="XM_001890253.1"/>
</dbReference>
<dbReference type="Proteomes" id="UP000001194">
    <property type="component" value="Unassembled WGS sequence"/>
</dbReference>
<proteinExistence type="predicted"/>
<feature type="region of interest" description="Disordered" evidence="1">
    <location>
        <begin position="28"/>
        <end position="73"/>
    </location>
</feature>